<evidence type="ECO:0008006" key="4">
    <source>
        <dbReference type="Google" id="ProtNLM"/>
    </source>
</evidence>
<sequence length="728" mass="76209">MQTQKLNNKFVKYGIVLLVIVLLASVLFVYAAASGGKLSDSIGFESKEMLKLSEPAASGSNTNDEISEAHAPLLNDLVDVALSVDVSYRDGYFTDSLPNSEVIQPPFTRVQTAHISVPANDSSASLVKAKIVSGSEYLVFVNESDLVTGNEILVENGITIQPKNTPGFETGTATIKVTAEDGDFIEEKTFNVVVGAANGETFPYLISDANDFEKIRQKIPNNQTAGTHYVMVNDIDFEEGEWTPIGIPGAGGKLAGTSFEDFSNGIVVESFSGTFDGGGYTFSNYTITANAASGEQYRGINGFFASVNNASISNFSLENGIMNIAVSDNFAAPNGFKGTSVYAGQLAGVANGKNTVIDNCSANGTILIVSNSSQNVTVKSASGAFVQTSPEVVVGGLVGLQNGRISDSLSDVQILAAGKYNIIGGGIAGKSYGSISNSSSFGNIEMVGGTDDLSFNKKHGSSAGGIAGFVSGGKITDSYSIGNVTLQSVRLNDGNGFVADYRIYAGGVAGIISNASVQNSYSAGSVKALGGFGLVPEGGEEILLYDELDVSDVLGNTGKQIVSDPENQTGRVTIPEGFVYGGFAGGIAGMSNETSAIRECVAANPEVIGSAGSARIVGTAGGFDIGFPSILDLGDKYTWKSDGTRTAKSNSKAADNMTLASNSAYNNMLIGTEENPEYAIGFIGQDKANGKGETSAFLKTKEAYKNWDFENIWKMNTYPIFKWQDEKN</sequence>
<gene>
    <name evidence="2" type="ORF">MsAc7_05010</name>
</gene>
<keyword evidence="1" id="KW-1133">Transmembrane helix</keyword>
<accession>A0AA96V1Y4</accession>
<evidence type="ECO:0000256" key="1">
    <source>
        <dbReference type="SAM" id="Phobius"/>
    </source>
</evidence>
<proteinExistence type="predicted"/>
<dbReference type="Proteomes" id="UP001303587">
    <property type="component" value="Chromosome"/>
</dbReference>
<reference evidence="2 3" key="1">
    <citation type="submission" date="2023-07" db="EMBL/GenBank/DDBJ databases">
        <title>Closed genoem sequence of Methanosarcinaceae archaeon Ac7.</title>
        <authorList>
            <person name="Poehlein A."/>
            <person name="Protasov E."/>
            <person name="Platt K."/>
            <person name="Reeh H."/>
            <person name="Daniel R."/>
            <person name="Brune A."/>
        </authorList>
    </citation>
    <scope>NUCLEOTIDE SEQUENCE [LARGE SCALE GENOMIC DNA]</scope>
    <source>
        <strain evidence="2 3">Ac7</strain>
    </source>
</reference>
<dbReference type="EMBL" id="CP131060">
    <property type="protein sequence ID" value="WNY24969.1"/>
    <property type="molecule type" value="Genomic_DNA"/>
</dbReference>
<dbReference type="AlphaFoldDB" id="A0AA96V1Y4"/>
<keyword evidence="3" id="KW-1185">Reference proteome</keyword>
<evidence type="ECO:0000313" key="3">
    <source>
        <dbReference type="Proteomes" id="UP001303587"/>
    </source>
</evidence>
<dbReference type="Gene3D" id="2.160.20.110">
    <property type="match status" value="1"/>
</dbReference>
<keyword evidence="1" id="KW-0472">Membrane</keyword>
<organism evidence="2 3">
    <name type="scientific">Methanolapillus millepedarum</name>
    <dbReference type="NCBI Taxonomy" id="3028296"/>
    <lineage>
        <taxon>Archaea</taxon>
        <taxon>Methanobacteriati</taxon>
        <taxon>Methanobacteriota</taxon>
        <taxon>Stenosarchaea group</taxon>
        <taxon>Methanomicrobia</taxon>
        <taxon>Methanosarcinales</taxon>
        <taxon>Methanosarcinaceae</taxon>
        <taxon>Methanolapillus</taxon>
    </lineage>
</organism>
<feature type="transmembrane region" description="Helical" evidence="1">
    <location>
        <begin position="12"/>
        <end position="33"/>
    </location>
</feature>
<name>A0AA96V1Y4_9EURY</name>
<evidence type="ECO:0000313" key="2">
    <source>
        <dbReference type="EMBL" id="WNY24969.1"/>
    </source>
</evidence>
<protein>
    <recommendedName>
        <fullName evidence="4">GLUG domain-containing protein</fullName>
    </recommendedName>
</protein>
<dbReference type="RefSeq" id="WP_338103024.1">
    <property type="nucleotide sequence ID" value="NZ_CP131060.1"/>
</dbReference>
<dbReference type="GeneID" id="89229620"/>
<keyword evidence="1" id="KW-0812">Transmembrane</keyword>